<dbReference type="Gene3D" id="1.10.287.770">
    <property type="entry name" value="YojJ-like"/>
    <property type="match status" value="1"/>
</dbReference>
<dbReference type="GO" id="GO:0015280">
    <property type="term" value="F:ligand-gated sodium channel activity"/>
    <property type="evidence" value="ECO:0007669"/>
    <property type="project" value="TreeGrafter"/>
</dbReference>
<dbReference type="GeneID" id="117135449"/>
<dbReference type="AlphaFoldDB" id="A0A6P8J825"/>
<keyword evidence="9 13" id="KW-0472">Membrane</keyword>
<evidence type="ECO:0000256" key="3">
    <source>
        <dbReference type="ARBA" id="ARBA00022448"/>
    </source>
</evidence>
<keyword evidence="8 12" id="KW-0406">Ion transport</keyword>
<comment type="similarity">
    <text evidence="2 12">Belongs to the amiloride-sensitive sodium channel (TC 1.A.6) family.</text>
</comment>
<evidence type="ECO:0000256" key="2">
    <source>
        <dbReference type="ARBA" id="ARBA00007193"/>
    </source>
</evidence>
<reference evidence="15" key="1">
    <citation type="submission" date="2025-08" db="UniProtKB">
        <authorList>
            <consortium name="RefSeq"/>
        </authorList>
    </citation>
    <scope>IDENTIFICATION</scope>
    <source>
        <strain evidence="15">Mau12</strain>
        <tissue evidence="15">Whole Body</tissue>
    </source>
</reference>
<dbReference type="InterPro" id="IPR001873">
    <property type="entry name" value="ENaC"/>
</dbReference>
<keyword evidence="5 12" id="KW-0812">Transmembrane</keyword>
<dbReference type="Proteomes" id="UP000515162">
    <property type="component" value="Chromosome 2R"/>
</dbReference>
<name>A0A6P8J825_DROMA</name>
<evidence type="ECO:0000256" key="5">
    <source>
        <dbReference type="ARBA" id="ARBA00022692"/>
    </source>
</evidence>
<evidence type="ECO:0000256" key="4">
    <source>
        <dbReference type="ARBA" id="ARBA00022461"/>
    </source>
</evidence>
<keyword evidence="14" id="KW-1185">Reference proteome</keyword>
<gene>
    <name evidence="15" type="primary">LOC117135449</name>
</gene>
<keyword evidence="4 12" id="KW-0894">Sodium channel</keyword>
<keyword evidence="3 12" id="KW-0813">Transport</keyword>
<evidence type="ECO:0000256" key="8">
    <source>
        <dbReference type="ARBA" id="ARBA00023065"/>
    </source>
</evidence>
<evidence type="ECO:0000313" key="15">
    <source>
        <dbReference type="RefSeq" id="XP_033151520.1"/>
    </source>
</evidence>
<evidence type="ECO:0000256" key="9">
    <source>
        <dbReference type="ARBA" id="ARBA00023136"/>
    </source>
</evidence>
<dbReference type="PANTHER" id="PTHR11690">
    <property type="entry name" value="AMILORIDE-SENSITIVE SODIUM CHANNEL-RELATED"/>
    <property type="match status" value="1"/>
</dbReference>
<dbReference type="PANTHER" id="PTHR11690:SF175">
    <property type="entry name" value="PICKPOCKET 13-RELATED"/>
    <property type="match status" value="1"/>
</dbReference>
<keyword evidence="11 12" id="KW-0407">Ion channel</keyword>
<protein>
    <submittedName>
        <fullName evidence="15">Uncharacterized protein LOC117135449 isoform X1</fullName>
    </submittedName>
</protein>
<dbReference type="RefSeq" id="XP_033151520.1">
    <property type="nucleotide sequence ID" value="XM_033295629.1"/>
</dbReference>
<evidence type="ECO:0000313" key="14">
    <source>
        <dbReference type="Proteomes" id="UP000515162"/>
    </source>
</evidence>
<feature type="transmembrane region" description="Helical" evidence="13">
    <location>
        <begin position="102"/>
        <end position="121"/>
    </location>
</feature>
<feature type="transmembrane region" description="Helical" evidence="13">
    <location>
        <begin position="468"/>
        <end position="495"/>
    </location>
</feature>
<dbReference type="Gene3D" id="2.60.470.10">
    <property type="entry name" value="Acid-sensing ion channels like domains"/>
    <property type="match status" value="1"/>
</dbReference>
<keyword evidence="7" id="KW-0915">Sodium</keyword>
<sequence length="504" mass="57755">MHTFAAQRTDSLASLIPISASEPCVQYAVAHISKATKLACIPRYLSKGWTHIFELVTKESWKGFHEYEMWRKAVTALRGFIRSIGPTFLGLLRSFVENKGLLWIFVLGISGWSTVSILVLLKHRYETDSTTIGVSTAYSRWINTFPSIGICITKNRALNEFKAMMRDHFQEDFAFAFTKMIYEFAFINPNNIFTRAPTKNTSYPYDFDILEIRRKMLPTNCTEFFEEVYFRGELVANCEEIFKFHVTEMGYCFLANNLLDYDSIDEMPLRYSSLDNKRNLRLILRYSVMYKYEMYVNSPEDLPFFNSLTYTISNDSITYAFNVEEIHNHEGVIDEPISQRKCKFPSETSVKGFPYSFSACMSIIRNELEMTACNCSLFNPEDRNDSLYCGLHKADCLIKAGVTTRVKEYVGSNTVCLPSCVEQQISLVGVITENQTIYKNNEQVTEIQIVSPPTVRYERKVTQTKLDLIVGIGSVAGLFFGASLLNLLEIISYFIKKVKTAIFG</sequence>
<dbReference type="Pfam" id="PF00858">
    <property type="entry name" value="ASC"/>
    <property type="match status" value="1"/>
</dbReference>
<keyword evidence="6 13" id="KW-1133">Transmembrane helix</keyword>
<evidence type="ECO:0000256" key="13">
    <source>
        <dbReference type="SAM" id="Phobius"/>
    </source>
</evidence>
<dbReference type="GO" id="GO:0005886">
    <property type="term" value="C:plasma membrane"/>
    <property type="evidence" value="ECO:0007669"/>
    <property type="project" value="TreeGrafter"/>
</dbReference>
<feature type="transmembrane region" description="Helical" evidence="13">
    <location>
        <begin position="79"/>
        <end position="96"/>
    </location>
</feature>
<comment type="subcellular location">
    <subcellularLocation>
        <location evidence="1">Membrane</location>
        <topology evidence="1">Multi-pass membrane protein</topology>
    </subcellularLocation>
</comment>
<evidence type="ECO:0000256" key="1">
    <source>
        <dbReference type="ARBA" id="ARBA00004141"/>
    </source>
</evidence>
<proteinExistence type="inferred from homology"/>
<evidence type="ECO:0000256" key="12">
    <source>
        <dbReference type="RuleBase" id="RU000679"/>
    </source>
</evidence>
<accession>A0A6P8J825</accession>
<evidence type="ECO:0000256" key="11">
    <source>
        <dbReference type="ARBA" id="ARBA00023303"/>
    </source>
</evidence>
<keyword evidence="10 12" id="KW-0739">Sodium transport</keyword>
<organism evidence="14 15">
    <name type="scientific">Drosophila mauritiana</name>
    <name type="common">Fruit fly</name>
    <dbReference type="NCBI Taxonomy" id="7226"/>
    <lineage>
        <taxon>Eukaryota</taxon>
        <taxon>Metazoa</taxon>
        <taxon>Ecdysozoa</taxon>
        <taxon>Arthropoda</taxon>
        <taxon>Hexapoda</taxon>
        <taxon>Insecta</taxon>
        <taxon>Pterygota</taxon>
        <taxon>Neoptera</taxon>
        <taxon>Endopterygota</taxon>
        <taxon>Diptera</taxon>
        <taxon>Brachycera</taxon>
        <taxon>Muscomorpha</taxon>
        <taxon>Ephydroidea</taxon>
        <taxon>Drosophilidae</taxon>
        <taxon>Drosophila</taxon>
        <taxon>Sophophora</taxon>
    </lineage>
</organism>
<evidence type="ECO:0000256" key="7">
    <source>
        <dbReference type="ARBA" id="ARBA00023053"/>
    </source>
</evidence>
<evidence type="ECO:0000256" key="10">
    <source>
        <dbReference type="ARBA" id="ARBA00023201"/>
    </source>
</evidence>
<evidence type="ECO:0000256" key="6">
    <source>
        <dbReference type="ARBA" id="ARBA00022989"/>
    </source>
</evidence>